<dbReference type="RefSeq" id="WP_248145411.1">
    <property type="nucleotide sequence ID" value="NZ_BAAAOF010000002.1"/>
</dbReference>
<evidence type="ECO:0000259" key="3">
    <source>
        <dbReference type="PROSITE" id="PS51186"/>
    </source>
</evidence>
<dbReference type="CDD" id="cd04301">
    <property type="entry name" value="NAT_SF"/>
    <property type="match status" value="1"/>
</dbReference>
<gene>
    <name evidence="4" type="ORF">GCM10009775_06630</name>
</gene>
<dbReference type="EMBL" id="BAAAOF010000002">
    <property type="protein sequence ID" value="GAA1916858.1"/>
    <property type="molecule type" value="Genomic_DNA"/>
</dbReference>
<evidence type="ECO:0000256" key="1">
    <source>
        <dbReference type="ARBA" id="ARBA00022679"/>
    </source>
</evidence>
<dbReference type="InterPro" id="IPR050832">
    <property type="entry name" value="Bact_Acetyltransf"/>
</dbReference>
<evidence type="ECO:0000313" key="5">
    <source>
        <dbReference type="Proteomes" id="UP001501343"/>
    </source>
</evidence>
<reference evidence="4 5" key="1">
    <citation type="journal article" date="2019" name="Int. J. Syst. Evol. Microbiol.">
        <title>The Global Catalogue of Microorganisms (GCM) 10K type strain sequencing project: providing services to taxonomists for standard genome sequencing and annotation.</title>
        <authorList>
            <consortium name="The Broad Institute Genomics Platform"/>
            <consortium name="The Broad Institute Genome Sequencing Center for Infectious Disease"/>
            <person name="Wu L."/>
            <person name="Ma J."/>
        </authorList>
    </citation>
    <scope>NUCLEOTIDE SEQUENCE [LARGE SCALE GENOMIC DNA]</scope>
    <source>
        <strain evidence="4 5">JCM 14900</strain>
    </source>
</reference>
<dbReference type="SUPFAM" id="SSF55729">
    <property type="entry name" value="Acyl-CoA N-acyltransferases (Nat)"/>
    <property type="match status" value="1"/>
</dbReference>
<keyword evidence="1" id="KW-0808">Transferase</keyword>
<feature type="domain" description="N-acetyltransferase" evidence="3">
    <location>
        <begin position="3"/>
        <end position="164"/>
    </location>
</feature>
<name>A0ABN2PDW8_9MICO</name>
<dbReference type="PANTHER" id="PTHR43877:SF1">
    <property type="entry name" value="ACETYLTRANSFERASE"/>
    <property type="match status" value="1"/>
</dbReference>
<dbReference type="PANTHER" id="PTHR43877">
    <property type="entry name" value="AMINOALKYLPHOSPHONATE N-ACETYLTRANSFERASE-RELATED-RELATED"/>
    <property type="match status" value="1"/>
</dbReference>
<evidence type="ECO:0000256" key="2">
    <source>
        <dbReference type="ARBA" id="ARBA00023315"/>
    </source>
</evidence>
<dbReference type="Pfam" id="PF00583">
    <property type="entry name" value="Acetyltransf_1"/>
    <property type="match status" value="1"/>
</dbReference>
<evidence type="ECO:0000313" key="4">
    <source>
        <dbReference type="EMBL" id="GAA1916858.1"/>
    </source>
</evidence>
<comment type="caution">
    <text evidence="4">The sequence shown here is derived from an EMBL/GenBank/DDBJ whole genome shotgun (WGS) entry which is preliminary data.</text>
</comment>
<keyword evidence="5" id="KW-1185">Reference proteome</keyword>
<sequence>MDFVIRRPTLDDADAIAALHVATWRETYGRLLPDGFFTPDFVDGRRRMWRHVLGEPSDDRVVQVAESGGELVGFAFVGPAFGPEGADLPRDRHLYSIYVRDSHHGTGIGQALLDAALGDGPAMLWVAKENPRAIAFYRRNGFDFEGTEQVDDMAPAITEALMIR</sequence>
<dbReference type="PROSITE" id="PS51186">
    <property type="entry name" value="GNAT"/>
    <property type="match status" value="1"/>
</dbReference>
<dbReference type="Gene3D" id="3.40.630.30">
    <property type="match status" value="1"/>
</dbReference>
<accession>A0ABN2PDW8</accession>
<organism evidence="4 5">
    <name type="scientific">Microbacterium aoyamense</name>
    <dbReference type="NCBI Taxonomy" id="344166"/>
    <lineage>
        <taxon>Bacteria</taxon>
        <taxon>Bacillati</taxon>
        <taxon>Actinomycetota</taxon>
        <taxon>Actinomycetes</taxon>
        <taxon>Micrococcales</taxon>
        <taxon>Microbacteriaceae</taxon>
        <taxon>Microbacterium</taxon>
    </lineage>
</organism>
<keyword evidence="2" id="KW-0012">Acyltransferase</keyword>
<dbReference type="InterPro" id="IPR016181">
    <property type="entry name" value="Acyl_CoA_acyltransferase"/>
</dbReference>
<proteinExistence type="predicted"/>
<dbReference type="Proteomes" id="UP001501343">
    <property type="component" value="Unassembled WGS sequence"/>
</dbReference>
<dbReference type="InterPro" id="IPR000182">
    <property type="entry name" value="GNAT_dom"/>
</dbReference>
<protein>
    <submittedName>
        <fullName evidence="4">GNAT family N-acetyltransferase</fullName>
    </submittedName>
</protein>